<feature type="region of interest" description="Disordered" evidence="15">
    <location>
        <begin position="3138"/>
        <end position="3172"/>
    </location>
</feature>
<dbReference type="FunFam" id="2.60.120.820:FF:000002">
    <property type="entry name" value="E3 ubiquitin-protein ligase MYCBP2 isoform X1"/>
    <property type="match status" value="1"/>
</dbReference>
<dbReference type="GO" id="GO:0005886">
    <property type="term" value="C:plasma membrane"/>
    <property type="evidence" value="ECO:0007669"/>
    <property type="project" value="TreeGrafter"/>
</dbReference>
<dbReference type="InterPro" id="IPR000408">
    <property type="entry name" value="Reg_chr_condens"/>
</dbReference>
<evidence type="ECO:0000259" key="16">
    <source>
        <dbReference type="PROSITE" id="PS50089"/>
    </source>
</evidence>
<dbReference type="InterPro" id="IPR012983">
    <property type="entry name" value="PHR"/>
</dbReference>
<dbReference type="UniPathway" id="UPA00143"/>
<dbReference type="Proteomes" id="UP000494040">
    <property type="component" value="Unassembled WGS sequence"/>
</dbReference>
<feature type="region of interest" description="Disordered" evidence="15">
    <location>
        <begin position="3313"/>
        <end position="3340"/>
    </location>
</feature>
<dbReference type="RefSeq" id="XP_024084696.1">
    <property type="nucleotide sequence ID" value="XM_024228928.1"/>
</dbReference>
<dbReference type="GO" id="GO:0099174">
    <property type="term" value="P:regulation of presynapse organization"/>
    <property type="evidence" value="ECO:0007669"/>
    <property type="project" value="UniProtKB-ARBA"/>
</dbReference>
<feature type="domain" description="RING-type" evidence="16">
    <location>
        <begin position="4348"/>
        <end position="4399"/>
    </location>
</feature>
<dbReference type="GO" id="GO:0008582">
    <property type="term" value="P:regulation of synaptic assembly at neuromuscular junction"/>
    <property type="evidence" value="ECO:0007669"/>
    <property type="project" value="TreeGrafter"/>
</dbReference>
<dbReference type="CTD" id="32429"/>
<evidence type="ECO:0000256" key="6">
    <source>
        <dbReference type="ARBA" id="ARBA00022679"/>
    </source>
</evidence>
<keyword evidence="8" id="KW-0677">Repeat</keyword>
<dbReference type="SUPFAM" id="SSF50985">
    <property type="entry name" value="RCC1/BLIP-II"/>
    <property type="match status" value="1"/>
</dbReference>
<dbReference type="InterPro" id="IPR014756">
    <property type="entry name" value="Ig_E-set"/>
</dbReference>
<dbReference type="EC" id="2.3.2.33" evidence="5"/>
<dbReference type="InterPro" id="IPR004939">
    <property type="entry name" value="APC_su10/DOC_dom"/>
</dbReference>
<dbReference type="PANTHER" id="PTHR45943">
    <property type="entry name" value="E3 UBIQUITIN-PROTEIN LIGASE MYCBP2"/>
    <property type="match status" value="1"/>
</dbReference>
<proteinExistence type="inferred from homology"/>
<feature type="compositionally biased region" description="Basic and acidic residues" evidence="15">
    <location>
        <begin position="37"/>
        <end position="46"/>
    </location>
</feature>
<dbReference type="GeneID" id="106673766"/>
<dbReference type="Pfam" id="PF00415">
    <property type="entry name" value="RCC1"/>
    <property type="match status" value="1"/>
</dbReference>
<dbReference type="PROSITE" id="PS50089">
    <property type="entry name" value="ZF_RING_2"/>
    <property type="match status" value="1"/>
</dbReference>
<feature type="compositionally biased region" description="Basic and acidic residues" evidence="15">
    <location>
        <begin position="3089"/>
        <end position="3099"/>
    </location>
</feature>
<dbReference type="FunFam" id="2.60.120.260:FF:000011">
    <property type="entry name" value="E3 ubiquitin-protein ligase MYCBP2 isoform X1"/>
    <property type="match status" value="1"/>
</dbReference>
<comment type="catalytic activity">
    <reaction evidence="1">
        <text>[E2 ubiquitin-conjugating enzyme]-S-ubiquitinyl-L-cysteine + [acceptor protein]-L-threonine = [E2 ubiquitin-conjugating enzyme]-L-cysteine + [acceptor protein]-3-O-ubiquitinyl-L-threonine.</text>
        <dbReference type="EC" id="2.3.2.33"/>
    </reaction>
</comment>
<feature type="domain" description="DOC" evidence="17">
    <location>
        <begin position="3662"/>
        <end position="3840"/>
    </location>
</feature>
<feature type="region of interest" description="Disordered" evidence="15">
    <location>
        <begin position="2755"/>
        <end position="2974"/>
    </location>
</feature>
<dbReference type="OrthoDB" id="6050183at2759"/>
<comment type="similarity">
    <text evidence="4">Belongs to the RING-Cys relay (RCR) family.</text>
</comment>
<dbReference type="SUPFAM" id="SSF57850">
    <property type="entry name" value="RING/U-box"/>
    <property type="match status" value="1"/>
</dbReference>
<dbReference type="InterPro" id="IPR013083">
    <property type="entry name" value="Znf_RING/FYVE/PHD"/>
</dbReference>
<dbReference type="Gene3D" id="3.30.40.10">
    <property type="entry name" value="Zinc/RING finger domain, C3HC4 (zinc finger)"/>
    <property type="match status" value="1"/>
</dbReference>
<feature type="region of interest" description="Disordered" evidence="15">
    <location>
        <begin position="27"/>
        <end position="46"/>
    </location>
</feature>
<dbReference type="FunFam" id="3.30.40.10:FF:000078">
    <property type="entry name" value="E3 ubiquitin-protein ligase MYCBP2 isoform X1"/>
    <property type="match status" value="1"/>
</dbReference>
<evidence type="ECO:0000313" key="19">
    <source>
        <dbReference type="Proteomes" id="UP000494040"/>
    </source>
</evidence>
<dbReference type="Pfam" id="PF08005">
    <property type="entry name" value="PHR"/>
    <property type="match status" value="2"/>
</dbReference>
<dbReference type="InterPro" id="IPR008979">
    <property type="entry name" value="Galactose-bd-like_sf"/>
</dbReference>
<dbReference type="CDD" id="cd16463">
    <property type="entry name" value="RING-H2_PHR"/>
    <property type="match status" value="1"/>
</dbReference>
<dbReference type="GO" id="GO:0061630">
    <property type="term" value="F:ubiquitin protein ligase activity"/>
    <property type="evidence" value="ECO:0007669"/>
    <property type="project" value="UniProtKB-EC"/>
</dbReference>
<comment type="pathway">
    <text evidence="3">Protein modification; protein ubiquitination.</text>
</comment>
<feature type="region of interest" description="Disordered" evidence="15">
    <location>
        <begin position="2715"/>
        <end position="2734"/>
    </location>
</feature>
<dbReference type="CDD" id="cd19799">
    <property type="entry name" value="Bbox2_MYCBP2"/>
    <property type="match status" value="1"/>
</dbReference>
<dbReference type="InterPro" id="IPR038648">
    <property type="entry name" value="PHR_sf"/>
</dbReference>
<evidence type="ECO:0000256" key="14">
    <source>
        <dbReference type="PROSITE-ProRule" id="PRU00235"/>
    </source>
</evidence>
<feature type="compositionally biased region" description="Polar residues" evidence="15">
    <location>
        <begin position="3138"/>
        <end position="3150"/>
    </location>
</feature>
<dbReference type="GO" id="GO:0007411">
    <property type="term" value="P:axon guidance"/>
    <property type="evidence" value="ECO:0007669"/>
    <property type="project" value="TreeGrafter"/>
</dbReference>
<evidence type="ECO:0000256" key="2">
    <source>
        <dbReference type="ARBA" id="ARBA00004489"/>
    </source>
</evidence>
<evidence type="ECO:0000256" key="7">
    <source>
        <dbReference type="ARBA" id="ARBA00022723"/>
    </source>
</evidence>
<feature type="compositionally biased region" description="Polar residues" evidence="15">
    <location>
        <begin position="2842"/>
        <end position="2916"/>
    </location>
</feature>
<dbReference type="SUPFAM" id="SSF49785">
    <property type="entry name" value="Galactose-binding domain-like"/>
    <property type="match status" value="1"/>
</dbReference>
<feature type="compositionally biased region" description="Polar residues" evidence="15">
    <location>
        <begin position="3275"/>
        <end position="3285"/>
    </location>
</feature>
<keyword evidence="6" id="KW-0808">Transferase</keyword>
<feature type="compositionally biased region" description="Polar residues" evidence="15">
    <location>
        <begin position="2812"/>
        <end position="2822"/>
    </location>
</feature>
<evidence type="ECO:0000256" key="13">
    <source>
        <dbReference type="PROSITE-ProRule" id="PRU00175"/>
    </source>
</evidence>
<evidence type="ECO:0000256" key="1">
    <source>
        <dbReference type="ARBA" id="ARBA00000333"/>
    </source>
</evidence>
<dbReference type="Gene3D" id="2.130.10.30">
    <property type="entry name" value="Regulator of chromosome condensation 1/beta-lactamase-inhibitor protein II"/>
    <property type="match status" value="2"/>
</dbReference>
<keyword evidence="10" id="KW-0833">Ubl conjugation pathway</keyword>
<accession>A0A8I6SLQ6</accession>
<evidence type="ECO:0000256" key="15">
    <source>
        <dbReference type="SAM" id="MobiDB-lite"/>
    </source>
</evidence>
<feature type="compositionally biased region" description="Basic residues" evidence="15">
    <location>
        <begin position="27"/>
        <end position="36"/>
    </location>
</feature>
<keyword evidence="12" id="KW-0966">Cell projection</keyword>
<comment type="subcellular location">
    <subcellularLocation>
        <location evidence="2">Cell projection</location>
        <location evidence="2">Axon</location>
    </subcellularLocation>
</comment>
<feature type="compositionally biased region" description="Polar residues" evidence="15">
    <location>
        <begin position="2926"/>
        <end position="2938"/>
    </location>
</feature>
<dbReference type="InterPro" id="IPR001841">
    <property type="entry name" value="Znf_RING"/>
</dbReference>
<dbReference type="OMA" id="MAHPGCG"/>
<feature type="compositionally biased region" description="Low complexity" evidence="15">
    <location>
        <begin position="90"/>
        <end position="102"/>
    </location>
</feature>
<name>A0A8I6SLQ6_CIMLE</name>
<dbReference type="PROSITE" id="PS00626">
    <property type="entry name" value="RCC1_2"/>
    <property type="match status" value="2"/>
</dbReference>
<evidence type="ECO:0000313" key="18">
    <source>
        <dbReference type="EnsemblMetazoa" id="XP_024084696.1"/>
    </source>
</evidence>
<feature type="compositionally biased region" description="Low complexity" evidence="15">
    <location>
        <begin position="2774"/>
        <end position="2792"/>
    </location>
</feature>
<feature type="region of interest" description="Disordered" evidence="15">
    <location>
        <begin position="3356"/>
        <end position="3415"/>
    </location>
</feature>
<dbReference type="Pfam" id="PF13540">
    <property type="entry name" value="RCC1_2"/>
    <property type="match status" value="1"/>
</dbReference>
<dbReference type="PROSITE" id="PS51284">
    <property type="entry name" value="DOC"/>
    <property type="match status" value="1"/>
</dbReference>
<evidence type="ECO:0000256" key="3">
    <source>
        <dbReference type="ARBA" id="ARBA00004906"/>
    </source>
</evidence>
<keyword evidence="9 13" id="KW-0863">Zinc-finger</keyword>
<dbReference type="Gene3D" id="2.60.120.260">
    <property type="entry name" value="Galactose-binding domain-like"/>
    <property type="match status" value="1"/>
</dbReference>
<dbReference type="Gene3D" id="2.60.120.820">
    <property type="entry name" value="PHR domain"/>
    <property type="match status" value="2"/>
</dbReference>
<feature type="region of interest" description="Disordered" evidence="15">
    <location>
        <begin position="4165"/>
        <end position="4185"/>
    </location>
</feature>
<evidence type="ECO:0000259" key="17">
    <source>
        <dbReference type="PROSITE" id="PS51284"/>
    </source>
</evidence>
<dbReference type="InterPro" id="IPR009091">
    <property type="entry name" value="RCC1/BLIP-II"/>
</dbReference>
<evidence type="ECO:0000256" key="5">
    <source>
        <dbReference type="ARBA" id="ARBA00012249"/>
    </source>
</evidence>
<dbReference type="PRINTS" id="PR00633">
    <property type="entry name" value="RCCNDNSATION"/>
</dbReference>
<keyword evidence="7" id="KW-0479">Metal-binding</keyword>
<evidence type="ECO:0000256" key="9">
    <source>
        <dbReference type="ARBA" id="ARBA00022771"/>
    </source>
</evidence>
<evidence type="ECO:0000256" key="12">
    <source>
        <dbReference type="ARBA" id="ARBA00023273"/>
    </source>
</evidence>
<dbReference type="SUPFAM" id="SSF81296">
    <property type="entry name" value="E set domains"/>
    <property type="match status" value="1"/>
</dbReference>
<feature type="compositionally biased region" description="Polar residues" evidence="15">
    <location>
        <begin position="3313"/>
        <end position="3324"/>
    </location>
</feature>
<feature type="repeat" description="RCC1" evidence="14">
    <location>
        <begin position="866"/>
        <end position="927"/>
    </location>
</feature>
<evidence type="ECO:0000256" key="4">
    <source>
        <dbReference type="ARBA" id="ARBA00005415"/>
    </source>
</evidence>
<protein>
    <recommendedName>
        <fullName evidence="5">RCR-type E3 ubiquitin transferase</fullName>
        <ecNumber evidence="5">2.3.2.33</ecNumber>
    </recommendedName>
</protein>
<dbReference type="GO" id="GO:0005634">
    <property type="term" value="C:nucleus"/>
    <property type="evidence" value="ECO:0007669"/>
    <property type="project" value="TreeGrafter"/>
</dbReference>
<dbReference type="GO" id="GO:0030424">
    <property type="term" value="C:axon"/>
    <property type="evidence" value="ECO:0007669"/>
    <property type="project" value="UniProtKB-SubCell"/>
</dbReference>
<sequence length="4587" mass="501747">MFPEPDEFGLSFYELFRVLPDTKKKLEWKKHKKGKSKGKENRKPKIELVGEVPPEIEVAGNASSFAVFSTVRLAVLERWMKEANDLYLTSSSSAPPQSASNSDSEDENSPPTPQPARIPKIVGVGLRSVFELIKESRSSHPALCTKALTALLDVVQGHQPEGLKLEPPEVVEPLLELLLELATMPQEGSSNSASHLTSVACSCLIALVIARGDTGKLLSALAALLMCPHSVSQQNIHMPSILGALQKSVLGVVLGKTVAPDWITHGIPKSALLAQHEIYAKPELSSDYTIVDKAIASDGLYLYVHTSIGLLKMGSGYGGTLKGHIYIHKPDFFPNKTGWLGYAQGKLYFRLGKGSSDRGELLTVNSETLEVKEVGKIDSPGVMFSDGENLGIVTPTKEDGFVVRSVNPSSLPLNFVSELPLKLARKCVVAFGYAMFDEETSLHNLNSGVEEETASIVSGKEFSLIRTTAGKLYFSGKPSCLGLKQGGKGGIGKWSELIIPKAPKIVQVAAGHDGMHAVLVAEDGSVYFTGTARRGEDGDHSKVRRQPKAVKPKKMMKVDGYVIVYAACNNGTTALVSKDGELLMFGKDTNHCEPNTGFVTDLRNVHVTQVALGKAHAVAVTNKGHLYTFGINNKGQCGREYSNQVKEGKFFFFLSLFLFYQYKTFCAATIAMETAVEEEGGEEEEGEWGDEGGMCPPGQHKWKQDLCMVCTVCRECTGYSISCLSSMSTDRIPGQECGCGEGDSGCSQCGACRICARENVDNSDMAILGPSGASDIAGMMRLDLIFGDHKNGVANGAVIAGRPGGGRFQDHLQCRLEERKQRQHAKLSSKHSAVLKLKGASAIGHRAPGCMIPQAKVILCKAALSGQPNNIGADAVMPVGKDAVGSDVERDASRVSSLPPAMVVLPVDSPVIQIACGLHHTVVLVQSGEVFTFGSNSYGQLGVGDIMVRGGPVQVRLSAPAMHIAAGGNHTVVLTTSGHVYTFGSHQKGQLGRGTMSVSGGEGTSKRIDFGRSPWHSIPGSVSWVGPRQGRRATWVGASADQTYLKVDESLINSVSLSHSTIMANRTCIVLVPKKCEEDKSFSCLVINKRDGNCCSFSEQDQIDFSESSVCLDPVYNVLWSYNRGQLRCYNAVCSEAKFGVWSILSGQLALPTIPGHTVTRSQAALHLLAALDTLTSTEHILSPTAEEKRARQSHTKVYSKEDFSTVSRFESHGGGWGYSGHSIEAIRFMSDTDILIGGFGLFGGRGEYTGKIKLFDIGTEGGEQENDGELLAETEEIPYECGPRQKYPMLFEEPISLLANRWYVAWARVSGPSSDCGSSGQGMVTTEDQVVFYFKSSKKSNNGTDVNAGQIPQLLYRVVTPESQAPNRQADSSEPACILSREFSRAVTRDGLQSLLALLRWSWSTFKVGLLDMVNSLYTNAHQYEFRIGIQEQERLVYISKACLRLLRMYTNEIYPNQIVCKRQVPESVLLAECVGDIRALLKQILSDTTVKCDPRPKGILAVGANKQLVEDIMNECHHTFVACFHAFYPTAYLKWTALCDLLASINRKNNGGIDQLLTSLLASLRCPSIRLRSTFPILSPNMDAPDSLKKQLSPSDNSGLPMMPYLDTHHYPILVEQMSYRSQIEGGGLGSGWVLRDVLDRLLDIVTIPVKESLYEAPLSYSMKLTFNACHILSRIVAELAIFASGTTDDMDGACGRVLHSTPSRFTRTNQSRTWNTGNGSPDAICLSVDRPGVVIAGVGVYGGVGSYDYELEILDDSNTSYDHTHTQRWNSLQVTRGSFGPEDCLNDDIAEIKFDFPVFVKENVKYAIRLRNHGGRTSNGDGGLSTVKGPDGVVFTFSTCSLSFNGTTQTRGQIPTILYYSNPQDSETHAQNKGAIESQARRITLNVTSAIVTRCSEVLAMGRDVDNIKSYDTLSTSHLVRILLPLVVANISPLATSDPRSAVQVLGLLQELLPHVSALNLLHYESFRSCSDETAHDQAGVTTSNHRAWVESDHPYKPATVSNYKVVFPDSVQWMALEFTVDCGTAQAEDSLQLYIPANRRLCISGEDINSDLTPYWPVLHRFNNNPALWPQSAVILPGNEVVFSLETASDYVKDEKANFYGFKCLVTGYDWHTDIYDGLKLLETELAFLGGMCSASLMKKDLILPPSSADELDEDMEVVEELAQQVYSKHSSLLGKGFALANPLSINQALDGVLPYSCHSNERLFLRDFVQCAPGTSGGRLSRWLQPESYVDPGRSELLYSREDMRCGWPALLTVLTKDQYGDVVHVPSLKIEVKAVPIDKKELGGSDANRKMRRISQPDELTFGGHALPCLDVPYEVTIKDKMCYAAITIMKAYENYSFEELRYTSPVIKRSSENMLVRPNCDGSYSATWTPASIGWYSILTTIDGYPMHEGYKVEVKEPPQGMTPPSQSVVRKATQQPNKLRKFVARNSAGLRVRAHPSLQSEQIGVVHVNGTIAFIDEIHNDDGVWLRLNQETIRQYCEGAYAEAWCLQFNQHLGKTLLLPVQEPKSIIENAIRDPNVRKSPIIESPKTKRATQYRVVKCGASGHNIRSNPSLKAPPVGMLTQGNCITVIDHVENNDGTWVELDEESLNKHCFNWDGEAWALAINRENVYLRPESVEKDKEFTDECTGEGDDEFFSNSQMQISQSGKRAFDFTSTSFPMFSSQGTSSNQLPFVFGSTSHQESVVPAGGQKEDSRSIFREVPKSPALTKWLKSDDKPQPDKKTACSSIKDLPPELLGVSVKELVKAIGESRANGNGVTPPDTPRKASRSSSPLPPSRTSHSASSSPLPIPALPGRHRSQGAKGSLGLQQDSMSSSPLAYGSPRSIAWSPAVGIGGESTSQRRGSTQSDTSALVSSLTRDLTPSPSGSCSLHSPNSTPSTPRKTKETNTFAPDTDSSSKSMAQAGTQTSPESAGLVDRSKPNQQFSSGSNENRSSCRKSRVQAATSSSGKKSMSPPPIVHPRHHKGPIKEAMSPSVAESLRATFAAFLWHEGIVHDAMACASFLKFHPNLPKEGALVVTRPTDRVRTADQRHSLEVSTAGNYLHIKPSTLETLTRSAANANANRHRGKQQSVIREEGTSSAGTSEHKSQVGDARVGEHTVTVLPPALKCLVHLWEQLTLTCLQAFTVNSIFPSPTAPSGSMSKNSGENKRNARKKKDWKSSGGRCSGERMGSCELCGGVFPHPVTYHMRQMHAGCGAHAGGKGYNSGGSFCVGWAGNCGDGGFGQSSWYLICDGCRDKYLRLKKQGSTQGVKKPSRKKAAVTMPPPQPSPSCKITSPTSNTSAVTDTHLVMKNNAMFLLELSGGAQKRLTSSGGNSSLNALRETPQDQAFPPPGPFQCLLSLDAIQVNPSGWKDSHFSSTSENVVIRRRDSDNNTNSRPVSEGLTSDSDSESGKGRLFHRSVSMGTNGAPWAKKEGDMKVIVTRKRNNSTCDMVNETGSSLLCYPSAALQKLVPSMSQSAIVNNTTERLTVDLLSRPVLTFLLQQHNLPSLHLAMKQALRKATCRVYGMQALDWLLHTVTQATCLHDLLWWFVAALTPTPAPPDHDLEQPQLKDLELPEKSDKKDEHELRGVCEHPLNDMGIAGEAVHPLPSTFHNLLQTIADLMLLLPMGSALQQMAVRCWGINFTQADHMFLHRSHVFSNISKILSRTEEEQEDAMSMQESHLSANSQSSSFVEVLADLTSTVEIKASSRQAMVGSLTDNSTETFWESGDEDRNKTKTLTITCPPRSQPRVIYIHIDNCRDLANKVSSVTFQSGPNVDELFKLQTVEVESRATGWISCSITYDQHSIIRLELKGGDNSMRIRQVRILGRIEGESLRLKRQHSAMTIQQRNTEAETLRVFRLITSQVFGKLITGEEEVPAVEAEGNEESNDLKEHMVGILFSRSKLTHLQKQVCVHIVQAIRKEAIVMREEWETRLCSASTATSAEAPDTYCFEMLSMVLALSGSTVGRSYLAHQHALLSDLLSLLHTGSARVQRQVTALLRRMLAEVSPATLAHILGIKHLPPTDFSIVTTLSRSSDSNVFDCHKMGILDVFLSCIAKALTVQVKTKGKESKGVSSISLATCIHPRDNIGSRWWLRGCISRKLAEDIIGLIRDMASGKLNESWAYVTKGAVAENILNLTRLNEAQRTSNDCLRNPTLWLALASLCVLDRDHVERLSSGQWRNSADGKPPPPRPTCNNHDDGETNAIIQCNVCGSLCAECDRYLHLHRRTRMHQRQVCKEEEEAIKVDLHEGCGRTKLFWALLLADSSTLKALVEFREGTRTQPCGTGVCRFCGASGSSGLLSIGNVCADHECQEHARNACGKVHMCGHGCGGIANEVECLPCLYGCSPEATMLKQDADDMCMICFIEALSSAPAVQLKCGHVFHLHCCRNVLTKRWFGPRITFSFAQCPICKSPIEHTILSKQLEPVKELMEDVRRKAVMRLEYEGLDKGRPDPAAYAMDRYAYYVCFKCKKAYYGGEARCDAELGSGEFDPSELVCGACSDVSRAQMCPKHGTDFLEYKCRYCCSVAVFFCFGTTHFCNACHDDFQRVTNIPKNELPPCPAGPKAKLLEGEECPLHVKHPPTGEEFALGCGVCRNAHTF</sequence>
<feature type="compositionally biased region" description="Basic and acidic residues" evidence="15">
    <location>
        <begin position="3548"/>
        <end position="3571"/>
    </location>
</feature>
<dbReference type="SMART" id="SM00184">
    <property type="entry name" value="RING"/>
    <property type="match status" value="1"/>
</dbReference>
<feature type="region of interest" description="Disordered" evidence="15">
    <location>
        <begin position="3547"/>
        <end position="3571"/>
    </location>
</feature>
<dbReference type="GO" id="GO:0016567">
    <property type="term" value="P:protein ubiquitination"/>
    <property type="evidence" value="ECO:0007669"/>
    <property type="project" value="UniProtKB-UniPathway"/>
</dbReference>
<dbReference type="SMART" id="SM01337">
    <property type="entry name" value="APC10"/>
    <property type="match status" value="1"/>
</dbReference>
<feature type="repeat" description="RCC1" evidence="14">
    <location>
        <begin position="928"/>
        <end position="977"/>
    </location>
</feature>
<evidence type="ECO:0000256" key="11">
    <source>
        <dbReference type="ARBA" id="ARBA00022833"/>
    </source>
</evidence>
<dbReference type="EnsemblMetazoa" id="XM_024228928.1">
    <property type="protein sequence ID" value="XP_024084696.1"/>
    <property type="gene ID" value="LOC106673766"/>
</dbReference>
<dbReference type="PROSITE" id="PS50012">
    <property type="entry name" value="RCC1_3"/>
    <property type="match status" value="2"/>
</dbReference>
<dbReference type="GO" id="GO:0008270">
    <property type="term" value="F:zinc ion binding"/>
    <property type="evidence" value="ECO:0007669"/>
    <property type="project" value="UniProtKB-KW"/>
</dbReference>
<feature type="region of interest" description="Disordered" evidence="15">
    <location>
        <begin position="3065"/>
        <end position="3099"/>
    </location>
</feature>
<dbReference type="PANTHER" id="PTHR45943:SF1">
    <property type="entry name" value="E3 UBIQUITIN-PROTEIN LIGASE MYCBP2"/>
    <property type="match status" value="1"/>
</dbReference>
<feature type="compositionally biased region" description="Basic and acidic residues" evidence="15">
    <location>
        <begin position="2717"/>
        <end position="2729"/>
    </location>
</feature>
<keyword evidence="19" id="KW-1185">Reference proteome</keyword>
<feature type="region of interest" description="Disordered" evidence="15">
    <location>
        <begin position="3250"/>
        <end position="3285"/>
    </location>
</feature>
<feature type="region of interest" description="Disordered" evidence="15">
    <location>
        <begin position="89"/>
        <end position="118"/>
    </location>
</feature>
<reference evidence="18" key="1">
    <citation type="submission" date="2022-01" db="UniProtKB">
        <authorList>
            <consortium name="EnsemblMetazoa"/>
        </authorList>
    </citation>
    <scope>IDENTIFICATION</scope>
</reference>
<keyword evidence="11" id="KW-0862">Zinc</keyword>
<evidence type="ECO:0000256" key="10">
    <source>
        <dbReference type="ARBA" id="ARBA00022786"/>
    </source>
</evidence>
<organism evidence="18 19">
    <name type="scientific">Cimex lectularius</name>
    <name type="common">Bed bug</name>
    <name type="synonym">Acanthia lectularia</name>
    <dbReference type="NCBI Taxonomy" id="79782"/>
    <lineage>
        <taxon>Eukaryota</taxon>
        <taxon>Metazoa</taxon>
        <taxon>Ecdysozoa</taxon>
        <taxon>Arthropoda</taxon>
        <taxon>Hexapoda</taxon>
        <taxon>Insecta</taxon>
        <taxon>Pterygota</taxon>
        <taxon>Neoptera</taxon>
        <taxon>Paraneoptera</taxon>
        <taxon>Hemiptera</taxon>
        <taxon>Heteroptera</taxon>
        <taxon>Panheteroptera</taxon>
        <taxon>Cimicomorpha</taxon>
        <taxon>Cimicidae</taxon>
        <taxon>Cimex</taxon>
    </lineage>
</organism>
<evidence type="ECO:0000256" key="8">
    <source>
        <dbReference type="ARBA" id="ARBA00022737"/>
    </source>
</evidence>